<dbReference type="EMBL" id="CP000350">
    <property type="protein sequence ID" value="ABJ75242.1"/>
    <property type="molecule type" value="Genomic_DNA"/>
</dbReference>
<evidence type="ECO:0000256" key="2">
    <source>
        <dbReference type="ARBA" id="ARBA00022578"/>
    </source>
</evidence>
<proteinExistence type="inferred from homology"/>
<dbReference type="KEGG" id="lbj:LBJ_0550"/>
<dbReference type="PANTHER" id="PTHR33258:SF1">
    <property type="entry name" value="TRANSPOSASE INSL FOR INSERTION SEQUENCE ELEMENT IS186A-RELATED"/>
    <property type="match status" value="1"/>
</dbReference>
<evidence type="ECO:0000313" key="7">
    <source>
        <dbReference type="EMBL" id="ABJ75245.1"/>
    </source>
</evidence>
<accession>Q04V25</accession>
<dbReference type="HOGENOM" id="CLU_049304_1_0_12"/>
<dbReference type="EMBL" id="CP000350">
    <property type="protein sequence ID" value="ABJ75245.1"/>
    <property type="molecule type" value="Genomic_DNA"/>
</dbReference>
<keyword evidence="4" id="KW-0233">DNA recombination</keyword>
<dbReference type="PANTHER" id="PTHR33258">
    <property type="entry name" value="TRANSPOSASE INSL FOR INSERTION SEQUENCE ELEMENT IS186A-RELATED"/>
    <property type="match status" value="1"/>
</dbReference>
<dbReference type="InterPro" id="IPR012337">
    <property type="entry name" value="RNaseH-like_sf"/>
</dbReference>
<comment type="similarity">
    <text evidence="1">Belongs to the transposase 11 family.</text>
</comment>
<organism evidence="7 8">
    <name type="scientific">Leptospira borgpetersenii serovar Hardjo-bovis (strain JB197)</name>
    <dbReference type="NCBI Taxonomy" id="355277"/>
    <lineage>
        <taxon>Bacteria</taxon>
        <taxon>Pseudomonadati</taxon>
        <taxon>Spirochaetota</taxon>
        <taxon>Spirochaetia</taxon>
        <taxon>Leptospirales</taxon>
        <taxon>Leptospiraceae</taxon>
        <taxon>Leptospira</taxon>
    </lineage>
</organism>
<dbReference type="Gene3D" id="3.90.350.10">
    <property type="entry name" value="Transposase Inhibitor Protein From Tn5, Chain A, domain 1"/>
    <property type="match status" value="1"/>
</dbReference>
<dbReference type="Pfam" id="PF01609">
    <property type="entry name" value="DDE_Tnp_1"/>
    <property type="match status" value="1"/>
</dbReference>
<evidence type="ECO:0000256" key="4">
    <source>
        <dbReference type="ARBA" id="ARBA00023172"/>
    </source>
</evidence>
<evidence type="ECO:0000256" key="3">
    <source>
        <dbReference type="ARBA" id="ARBA00023125"/>
    </source>
</evidence>
<dbReference type="InterPro" id="IPR002559">
    <property type="entry name" value="Transposase_11"/>
</dbReference>
<name>Q04V25_LEPBJ</name>
<evidence type="ECO:0000313" key="8">
    <source>
        <dbReference type="Proteomes" id="UP000000656"/>
    </source>
</evidence>
<dbReference type="SUPFAM" id="SSF53098">
    <property type="entry name" value="Ribonuclease H-like"/>
    <property type="match status" value="1"/>
</dbReference>
<keyword evidence="3" id="KW-0238">DNA-binding</keyword>
<gene>
    <name evidence="6" type="ordered locus">LBJ_0550</name>
    <name evidence="7" type="ordered locus">LBJ_0554</name>
</gene>
<dbReference type="GO" id="GO:0004803">
    <property type="term" value="F:transposase activity"/>
    <property type="evidence" value="ECO:0007669"/>
    <property type="project" value="InterPro"/>
</dbReference>
<reference evidence="7 8" key="1">
    <citation type="journal article" date="2006" name="Proc. Natl. Acad. Sci. U.S.A.">
        <title>Genome reduction in Leptospira borgpetersenii reflects limited transmission potential.</title>
        <authorList>
            <person name="Bulach D.M."/>
            <person name="Zuerner R.L."/>
            <person name="Wilson P."/>
            <person name="Seemann T."/>
            <person name="McGrath A."/>
            <person name="Cullen P.A."/>
            <person name="Davis J."/>
            <person name="Johnson M."/>
            <person name="Kuczek E."/>
            <person name="Alt D.P."/>
            <person name="Peterson-Burch B."/>
            <person name="Coppel R.L."/>
            <person name="Rood J.I."/>
            <person name="Davies J.K."/>
            <person name="Adler B."/>
        </authorList>
    </citation>
    <scope>NUCLEOTIDE SEQUENCE [LARGE SCALE GENOMIC DNA]</scope>
    <source>
        <strain evidence="7 8">JB197</strain>
    </source>
</reference>
<dbReference type="NCBIfam" id="NF033592">
    <property type="entry name" value="transpos_IS4_1"/>
    <property type="match status" value="1"/>
</dbReference>
<protein>
    <submittedName>
        <fullName evidence="7">Transposase, ISLbp1</fullName>
    </submittedName>
</protein>
<feature type="domain" description="Transposase IS4-like" evidence="5">
    <location>
        <begin position="90"/>
        <end position="328"/>
    </location>
</feature>
<dbReference type="Proteomes" id="UP000000656">
    <property type="component" value="Chromosome 1"/>
</dbReference>
<evidence type="ECO:0000313" key="6">
    <source>
        <dbReference type="EMBL" id="ABJ75242.1"/>
    </source>
</evidence>
<evidence type="ECO:0000256" key="1">
    <source>
        <dbReference type="ARBA" id="ARBA00010075"/>
    </source>
</evidence>
<dbReference type="KEGG" id="lbj:LBJ_0554"/>
<dbReference type="InterPro" id="IPR047952">
    <property type="entry name" value="Transpos_IS4"/>
</dbReference>
<dbReference type="GO" id="GO:0006313">
    <property type="term" value="P:DNA transposition"/>
    <property type="evidence" value="ECO:0007669"/>
    <property type="project" value="InterPro"/>
</dbReference>
<dbReference type="GO" id="GO:0003677">
    <property type="term" value="F:DNA binding"/>
    <property type="evidence" value="ECO:0007669"/>
    <property type="project" value="UniProtKB-KW"/>
</dbReference>
<sequence>MEIARMKPSAFTRNRQLTLPRLLIAMINLLNKSLAVELYRYFKNLGKKAVTKQAFSFTRENLNPQVFESLNEIFVNSYYKNVTNCKTHKGYIVAACDATGISLPKTKEFVKDFGCVKNQLGESESPNANSSIIFDIYNDIILSSTVGSHRTSERSMALHHIEKLRSISALQNKKLILLFDKGYPSMELIGKLMANGIHFIIRSNTRWLKEAKIAGEYKEYDKVKNILITNNMLKKKEWLKEYANTKGNLFSLRFVGSRYKDGQVGIFVTDLPDSEFSREDIVFLYGKRWNIETHFRFEKYSLELENVAPKTSIRFLQEYYAKILTFNLASLLIQEAQEEYDQSIQNKKVKTKYDYKINRNIAIGILKGELPRLLSGTEPMNSVFDEMKAVLIKHRLPVIPNRTFNRKHKVRKRKFEIYYGRVS</sequence>
<evidence type="ECO:0000259" key="5">
    <source>
        <dbReference type="Pfam" id="PF01609"/>
    </source>
</evidence>
<dbReference type="AlphaFoldDB" id="Q04V25"/>
<keyword evidence="2" id="KW-0815">Transposition</keyword>